<dbReference type="CDD" id="cd07830">
    <property type="entry name" value="STKc_MAK_like"/>
    <property type="match status" value="1"/>
</dbReference>
<gene>
    <name evidence="8" type="ORF">HG536_0F01370</name>
</gene>
<dbReference type="GeneID" id="59327027"/>
<protein>
    <recommendedName>
        <fullName evidence="7">Protein kinase domain-containing protein</fullName>
    </recommendedName>
</protein>
<dbReference type="Pfam" id="PF00069">
    <property type="entry name" value="Pkinase"/>
    <property type="match status" value="1"/>
</dbReference>
<dbReference type="InterPro" id="IPR050117">
    <property type="entry name" value="MAPK"/>
</dbReference>
<evidence type="ECO:0000256" key="4">
    <source>
        <dbReference type="ARBA" id="ARBA00022741"/>
    </source>
</evidence>
<dbReference type="OrthoDB" id="2158884at2759"/>
<dbReference type="EMBL" id="CP059251">
    <property type="protein sequence ID" value="QLL33812.1"/>
    <property type="molecule type" value="Genomic_DNA"/>
</dbReference>
<accession>A0A7G3ZJX6</accession>
<dbReference type="InterPro" id="IPR011009">
    <property type="entry name" value="Kinase-like_dom_sf"/>
</dbReference>
<sequence>MLSKKVNRDSLPITPPDIDNPPSYIPLKSIDGRYQIIEELGNGSFGSVSLARAHFDIGKNHNDGKMYRKTLLNQAGMDHENAICKRQGLVAIKTMMTKLSTLHDYTRVREIKFILSLPANRHLIQIFEIFIDNKNFQLHIVMEAMEQNLYQMMRHRRRRVFSIPSLKSILAQILAGLHHIHEFNFFHRDIKPENILISPSTRYFDKDWLLEGNYTDNYVVKLADFGLARHVTNKNPYTAYVSTRWYRSPEILLRNGYYSRPLDIWAFGCVAVEITIFKPLFPGSNEMDQIWKILEVLGTPHTTKESEKTGYISNGGQWELAKTLAQRLNMKFPYVEGSGLQDLISSSQLQSLADVIKRCLRWDPNERATATDLCSMPFFRDTVAAVPKVVSSTRNTEQAQIFAGIKPSQSNHKRQLIFHSKELEESHLTRPLKINDGETKLKKSFSMSEFLQNHSDDIPLNDPPPAIDTDSTISDNQDEIEFCQISSTFENDHFLKDLPSLRINDGSINESKDNLKRLTDDIDAMNKQNETDFLFDTPQVSNSKNYVHYTNQNPELNLLSNNVLINSDHSSLQPVNRLLDNMSIDDSFNNNDINGNCNDNNNNNLNVIPRSFMLQQDTPNGNHIISGNHIELASETSQHFGNITF</sequence>
<keyword evidence="2" id="KW-0723">Serine/threonine-protein kinase</keyword>
<keyword evidence="3" id="KW-0808">Transferase</keyword>
<dbReference type="FunFam" id="1.10.510.10:FF:000624">
    <property type="entry name" value="Mitogen-activated protein kinase"/>
    <property type="match status" value="1"/>
</dbReference>
<dbReference type="PANTHER" id="PTHR24055">
    <property type="entry name" value="MITOGEN-ACTIVATED PROTEIN KINASE"/>
    <property type="match status" value="1"/>
</dbReference>
<comment type="similarity">
    <text evidence="1">Belongs to the protein kinase superfamily. CMGC Ser/Thr protein kinase family. CDC2/CDKX subfamily.</text>
</comment>
<keyword evidence="9" id="KW-1185">Reference proteome</keyword>
<keyword evidence="4" id="KW-0547">Nucleotide-binding</keyword>
<feature type="domain" description="Protein kinase" evidence="7">
    <location>
        <begin position="34"/>
        <end position="379"/>
    </location>
</feature>
<evidence type="ECO:0000256" key="6">
    <source>
        <dbReference type="ARBA" id="ARBA00022840"/>
    </source>
</evidence>
<dbReference type="Gene3D" id="3.30.200.20">
    <property type="entry name" value="Phosphorylase Kinase, domain 1"/>
    <property type="match status" value="1"/>
</dbReference>
<dbReference type="GO" id="GO:0004674">
    <property type="term" value="F:protein serine/threonine kinase activity"/>
    <property type="evidence" value="ECO:0007669"/>
    <property type="project" value="UniProtKB-KW"/>
</dbReference>
<dbReference type="PROSITE" id="PS00108">
    <property type="entry name" value="PROTEIN_KINASE_ST"/>
    <property type="match status" value="1"/>
</dbReference>
<proteinExistence type="inferred from homology"/>
<dbReference type="GO" id="GO:0005524">
    <property type="term" value="F:ATP binding"/>
    <property type="evidence" value="ECO:0007669"/>
    <property type="project" value="UniProtKB-KW"/>
</dbReference>
<dbReference type="AlphaFoldDB" id="A0A7G3ZJX6"/>
<dbReference type="Proteomes" id="UP000515788">
    <property type="component" value="Chromosome 6"/>
</dbReference>
<dbReference type="InterPro" id="IPR000719">
    <property type="entry name" value="Prot_kinase_dom"/>
</dbReference>
<dbReference type="Gene3D" id="1.10.510.10">
    <property type="entry name" value="Transferase(Phosphotransferase) domain 1"/>
    <property type="match status" value="1"/>
</dbReference>
<evidence type="ECO:0000256" key="2">
    <source>
        <dbReference type="ARBA" id="ARBA00022527"/>
    </source>
</evidence>
<dbReference type="SMART" id="SM00220">
    <property type="entry name" value="S_TKc"/>
    <property type="match status" value="1"/>
</dbReference>
<dbReference type="PROSITE" id="PS50011">
    <property type="entry name" value="PROTEIN_KINASE_DOM"/>
    <property type="match status" value="1"/>
</dbReference>
<evidence type="ECO:0000259" key="7">
    <source>
        <dbReference type="PROSITE" id="PS50011"/>
    </source>
</evidence>
<keyword evidence="6" id="KW-0067">ATP-binding</keyword>
<dbReference type="KEGG" id="tgb:HG536_0F01370"/>
<name>A0A7G3ZJX6_9SACH</name>
<reference evidence="8 9" key="1">
    <citation type="submission" date="2020-06" db="EMBL/GenBank/DDBJ databases">
        <title>The yeast mating-type switching endonuclease HO is a domesticated member of an unorthodox homing genetic element family.</title>
        <authorList>
            <person name="Coughlan A.Y."/>
            <person name="Lombardi L."/>
            <person name="Braun-Galleani S."/>
            <person name="Martos A.R."/>
            <person name="Galeote V."/>
            <person name="Bigey F."/>
            <person name="Dequin S."/>
            <person name="Byrne K.P."/>
            <person name="Wolfe K.H."/>
        </authorList>
    </citation>
    <scope>NUCLEOTIDE SEQUENCE [LARGE SCALE GENOMIC DNA]</scope>
    <source>
        <strain evidence="8 9">CBS764</strain>
    </source>
</reference>
<evidence type="ECO:0000313" key="9">
    <source>
        <dbReference type="Proteomes" id="UP000515788"/>
    </source>
</evidence>
<dbReference type="RefSeq" id="XP_037140486.1">
    <property type="nucleotide sequence ID" value="XM_037284590.1"/>
</dbReference>
<evidence type="ECO:0000313" key="8">
    <source>
        <dbReference type="EMBL" id="QLL33812.1"/>
    </source>
</evidence>
<organism evidence="8 9">
    <name type="scientific">Torulaspora globosa</name>
    <dbReference type="NCBI Taxonomy" id="48254"/>
    <lineage>
        <taxon>Eukaryota</taxon>
        <taxon>Fungi</taxon>
        <taxon>Dikarya</taxon>
        <taxon>Ascomycota</taxon>
        <taxon>Saccharomycotina</taxon>
        <taxon>Saccharomycetes</taxon>
        <taxon>Saccharomycetales</taxon>
        <taxon>Saccharomycetaceae</taxon>
        <taxon>Torulaspora</taxon>
    </lineage>
</organism>
<evidence type="ECO:0000256" key="3">
    <source>
        <dbReference type="ARBA" id="ARBA00022679"/>
    </source>
</evidence>
<evidence type="ECO:0000256" key="1">
    <source>
        <dbReference type="ARBA" id="ARBA00006485"/>
    </source>
</evidence>
<evidence type="ECO:0000256" key="5">
    <source>
        <dbReference type="ARBA" id="ARBA00022777"/>
    </source>
</evidence>
<dbReference type="SUPFAM" id="SSF56112">
    <property type="entry name" value="Protein kinase-like (PK-like)"/>
    <property type="match status" value="1"/>
</dbReference>
<dbReference type="InterPro" id="IPR008271">
    <property type="entry name" value="Ser/Thr_kinase_AS"/>
</dbReference>
<keyword evidence="5" id="KW-0418">Kinase</keyword>